<proteinExistence type="predicted"/>
<name>A0ABW7YJ08_9ACTN</name>
<feature type="compositionally biased region" description="Basic and acidic residues" evidence="1">
    <location>
        <begin position="222"/>
        <end position="232"/>
    </location>
</feature>
<dbReference type="EMBL" id="JBITGY010000001">
    <property type="protein sequence ID" value="MFI6495876.1"/>
    <property type="molecule type" value="Genomic_DNA"/>
</dbReference>
<feature type="compositionally biased region" description="Low complexity" evidence="1">
    <location>
        <begin position="235"/>
        <end position="245"/>
    </location>
</feature>
<feature type="region of interest" description="Disordered" evidence="1">
    <location>
        <begin position="175"/>
        <end position="206"/>
    </location>
</feature>
<keyword evidence="2" id="KW-1133">Transmembrane helix</keyword>
<evidence type="ECO:0000256" key="2">
    <source>
        <dbReference type="SAM" id="Phobius"/>
    </source>
</evidence>
<feature type="compositionally biased region" description="Pro residues" evidence="1">
    <location>
        <begin position="175"/>
        <end position="202"/>
    </location>
</feature>
<keyword evidence="4" id="KW-1185">Reference proteome</keyword>
<keyword evidence="2" id="KW-0812">Transmembrane</keyword>
<organism evidence="3 4">
    <name type="scientific">Nonomuraea typhae</name>
    <dbReference type="NCBI Taxonomy" id="2603600"/>
    <lineage>
        <taxon>Bacteria</taxon>
        <taxon>Bacillati</taxon>
        <taxon>Actinomycetota</taxon>
        <taxon>Actinomycetes</taxon>
        <taxon>Streptosporangiales</taxon>
        <taxon>Streptosporangiaceae</taxon>
        <taxon>Nonomuraea</taxon>
    </lineage>
</organism>
<feature type="transmembrane region" description="Helical" evidence="2">
    <location>
        <begin position="78"/>
        <end position="99"/>
    </location>
</feature>
<feature type="region of interest" description="Disordered" evidence="1">
    <location>
        <begin position="220"/>
        <end position="249"/>
    </location>
</feature>
<evidence type="ECO:0000313" key="3">
    <source>
        <dbReference type="EMBL" id="MFI6495876.1"/>
    </source>
</evidence>
<evidence type="ECO:0008006" key="5">
    <source>
        <dbReference type="Google" id="ProtNLM"/>
    </source>
</evidence>
<feature type="transmembrane region" description="Helical" evidence="2">
    <location>
        <begin position="111"/>
        <end position="133"/>
    </location>
</feature>
<gene>
    <name evidence="3" type="ORF">ACIBG2_00730</name>
</gene>
<sequence length="317" mass="32671">MATAAIPRPLLPLLACVAIPSMGIAASTNVEALQEFGHQLYGGGLAWTLPTAVIGYEIVSSIVFFLSPRSLPGLRKSAAIGALIGFAATVLLAMLWAFIESGALPGGLWLIVIMKPVPSLIAAAFLHMLVMVWQEHAAARDTAASESAAETEADAVIEALGGSVAPPLPLTPASVPAPVPPSPASIPSPLPPAPASAPSPSPRRPRLAAAVPAIVQAQLPDAAKDRAPEKRKPAAKPAQAPAAEPELPRVAREHVDRAAELLLEIVAAEGDTLALESGQALKHFSGASDRTVRAALQVARVELGLPLPKQRRQLATA</sequence>
<comment type="caution">
    <text evidence="3">The sequence shown here is derived from an EMBL/GenBank/DDBJ whole genome shotgun (WGS) entry which is preliminary data.</text>
</comment>
<dbReference type="RefSeq" id="WP_397077647.1">
    <property type="nucleotide sequence ID" value="NZ_JBITGY010000001.1"/>
</dbReference>
<keyword evidence="2" id="KW-0472">Membrane</keyword>
<protein>
    <recommendedName>
        <fullName evidence="5">DUF2637 domain-containing protein</fullName>
    </recommendedName>
</protein>
<feature type="transmembrane region" description="Helical" evidence="2">
    <location>
        <begin position="48"/>
        <end position="66"/>
    </location>
</feature>
<dbReference type="Proteomes" id="UP001612741">
    <property type="component" value="Unassembled WGS sequence"/>
</dbReference>
<reference evidence="3 4" key="1">
    <citation type="submission" date="2024-10" db="EMBL/GenBank/DDBJ databases">
        <title>The Natural Products Discovery Center: Release of the First 8490 Sequenced Strains for Exploring Actinobacteria Biosynthetic Diversity.</title>
        <authorList>
            <person name="Kalkreuter E."/>
            <person name="Kautsar S.A."/>
            <person name="Yang D."/>
            <person name="Bader C.D."/>
            <person name="Teijaro C.N."/>
            <person name="Fluegel L."/>
            <person name="Davis C.M."/>
            <person name="Simpson J.R."/>
            <person name="Lauterbach L."/>
            <person name="Steele A.D."/>
            <person name="Gui C."/>
            <person name="Meng S."/>
            <person name="Li G."/>
            <person name="Viehrig K."/>
            <person name="Ye F."/>
            <person name="Su P."/>
            <person name="Kiefer A.F."/>
            <person name="Nichols A."/>
            <person name="Cepeda A.J."/>
            <person name="Yan W."/>
            <person name="Fan B."/>
            <person name="Jiang Y."/>
            <person name="Adhikari A."/>
            <person name="Zheng C.-J."/>
            <person name="Schuster L."/>
            <person name="Cowan T.M."/>
            <person name="Smanski M.J."/>
            <person name="Chevrette M.G."/>
            <person name="De Carvalho L.P.S."/>
            <person name="Shen B."/>
        </authorList>
    </citation>
    <scope>NUCLEOTIDE SEQUENCE [LARGE SCALE GENOMIC DNA]</scope>
    <source>
        <strain evidence="3 4">NPDC050545</strain>
    </source>
</reference>
<evidence type="ECO:0000313" key="4">
    <source>
        <dbReference type="Proteomes" id="UP001612741"/>
    </source>
</evidence>
<accession>A0ABW7YJ08</accession>
<evidence type="ECO:0000256" key="1">
    <source>
        <dbReference type="SAM" id="MobiDB-lite"/>
    </source>
</evidence>